<sequence>MPARKDPDASISVPCFYGAELRFKREEAGLTLEQLAEGSFRGISFLSQIERGERRMPVDLARHVDERLGTDGFFQRRCDDVAKARQVGHAWYFADVPEMEKQALTLEEWAPTGVPGLLQTGAYFRGRMQYVAPDVPPEVVEERVKARVARADLWERADRPTYWGILKESTFRRTPLPPAVMAEQVQHIVDVIRSSRSVLQVIPESHPWAPLDFAMAKIMTFADAPPTVYTEGDFTGQIVDFPPQVREYRYRYDLLRAVALPPEASLELLEDAARDYRHAAQQRD</sequence>
<dbReference type="AlphaFoldDB" id="A0A940XK45"/>
<dbReference type="InterPro" id="IPR043917">
    <property type="entry name" value="DUF5753"/>
</dbReference>
<evidence type="ECO:0000313" key="2">
    <source>
        <dbReference type="EMBL" id="MBQ0828587.1"/>
    </source>
</evidence>
<dbReference type="PROSITE" id="PS50943">
    <property type="entry name" value="HTH_CROC1"/>
    <property type="match status" value="1"/>
</dbReference>
<dbReference type="Pfam" id="PF13560">
    <property type="entry name" value="HTH_31"/>
    <property type="match status" value="1"/>
</dbReference>
<protein>
    <submittedName>
        <fullName evidence="2">Helix-turn-helix transcriptional regulator</fullName>
    </submittedName>
</protein>
<dbReference type="RefSeq" id="WP_210874139.1">
    <property type="nucleotide sequence ID" value="NZ_JAGPNL010000005.1"/>
</dbReference>
<feature type="domain" description="HTH cro/C1-type" evidence="1">
    <location>
        <begin position="21"/>
        <end position="55"/>
    </location>
</feature>
<gene>
    <name evidence="2" type="ORF">J5Y05_19100</name>
</gene>
<reference evidence="2" key="1">
    <citation type="submission" date="2021-04" db="EMBL/GenBank/DDBJ databases">
        <title>Genome seq and assembly of Streptomyces sp. RG38.</title>
        <authorList>
            <person name="Chhetri G."/>
        </authorList>
    </citation>
    <scope>NUCLEOTIDE SEQUENCE</scope>
    <source>
        <strain evidence="2">RG38</strain>
    </source>
</reference>
<dbReference type="EMBL" id="JAGPNL010000005">
    <property type="protein sequence ID" value="MBQ0828587.1"/>
    <property type="molecule type" value="Genomic_DNA"/>
</dbReference>
<proteinExistence type="predicted"/>
<comment type="caution">
    <text evidence="2">The sequence shown here is derived from an EMBL/GenBank/DDBJ whole genome shotgun (WGS) entry which is preliminary data.</text>
</comment>
<name>A0A940XK45_9ACTN</name>
<evidence type="ECO:0000259" key="1">
    <source>
        <dbReference type="PROSITE" id="PS50943"/>
    </source>
</evidence>
<dbReference type="Gene3D" id="1.10.260.40">
    <property type="entry name" value="lambda repressor-like DNA-binding domains"/>
    <property type="match status" value="1"/>
</dbReference>
<dbReference type="Proteomes" id="UP000677875">
    <property type="component" value="Unassembled WGS sequence"/>
</dbReference>
<dbReference type="SMART" id="SM00530">
    <property type="entry name" value="HTH_XRE"/>
    <property type="match status" value="1"/>
</dbReference>
<dbReference type="SUPFAM" id="SSF47413">
    <property type="entry name" value="lambda repressor-like DNA-binding domains"/>
    <property type="match status" value="1"/>
</dbReference>
<evidence type="ECO:0000313" key="3">
    <source>
        <dbReference type="Proteomes" id="UP000677875"/>
    </source>
</evidence>
<keyword evidence="3" id="KW-1185">Reference proteome</keyword>
<organism evidence="2 3">
    <name type="scientific">Streptomyces tagetis</name>
    <dbReference type="NCBI Taxonomy" id="2820809"/>
    <lineage>
        <taxon>Bacteria</taxon>
        <taxon>Bacillati</taxon>
        <taxon>Actinomycetota</taxon>
        <taxon>Actinomycetes</taxon>
        <taxon>Kitasatosporales</taxon>
        <taxon>Streptomycetaceae</taxon>
        <taxon>Streptomyces</taxon>
    </lineage>
</organism>
<dbReference type="InterPro" id="IPR010982">
    <property type="entry name" value="Lambda_DNA-bd_dom_sf"/>
</dbReference>
<dbReference type="CDD" id="cd00093">
    <property type="entry name" value="HTH_XRE"/>
    <property type="match status" value="1"/>
</dbReference>
<dbReference type="GO" id="GO:0003677">
    <property type="term" value="F:DNA binding"/>
    <property type="evidence" value="ECO:0007669"/>
    <property type="project" value="InterPro"/>
</dbReference>
<dbReference type="InterPro" id="IPR001387">
    <property type="entry name" value="Cro/C1-type_HTH"/>
</dbReference>
<accession>A0A940XK45</accession>
<dbReference type="Pfam" id="PF19054">
    <property type="entry name" value="DUF5753"/>
    <property type="match status" value="1"/>
</dbReference>